<accession>A0ABV5T7D8</accession>
<evidence type="ECO:0000313" key="3">
    <source>
        <dbReference type="Proteomes" id="UP001589611"/>
    </source>
</evidence>
<reference evidence="2 3" key="1">
    <citation type="submission" date="2024-09" db="EMBL/GenBank/DDBJ databases">
        <authorList>
            <person name="Sun Q."/>
            <person name="Mori K."/>
        </authorList>
    </citation>
    <scope>NUCLEOTIDE SEQUENCE [LARGE SCALE GENOMIC DNA]</scope>
    <source>
        <strain evidence="2 3">JCM 1342</strain>
    </source>
</reference>
<evidence type="ECO:0000259" key="1">
    <source>
        <dbReference type="Pfam" id="PF02627"/>
    </source>
</evidence>
<evidence type="ECO:0000313" key="2">
    <source>
        <dbReference type="EMBL" id="MFB9647184.1"/>
    </source>
</evidence>
<dbReference type="InterPro" id="IPR003779">
    <property type="entry name" value="CMD-like"/>
</dbReference>
<proteinExistence type="predicted"/>
<name>A0ABV5T7D8_9MICO</name>
<protein>
    <submittedName>
        <fullName evidence="2">Carboxymuconolactone decarboxylase family protein</fullName>
    </submittedName>
</protein>
<dbReference type="InterPro" id="IPR029032">
    <property type="entry name" value="AhpD-like"/>
</dbReference>
<keyword evidence="3" id="KW-1185">Reference proteome</keyword>
<dbReference type="Pfam" id="PF02627">
    <property type="entry name" value="CMD"/>
    <property type="match status" value="1"/>
</dbReference>
<comment type="caution">
    <text evidence="2">The sequence shown here is derived from an EMBL/GenBank/DDBJ whole genome shotgun (WGS) entry which is preliminary data.</text>
</comment>
<gene>
    <name evidence="2" type="ORF">ACFFPJ_15410</name>
</gene>
<feature type="domain" description="Carboxymuconolactone decarboxylase-like" evidence="1">
    <location>
        <begin position="25"/>
        <end position="89"/>
    </location>
</feature>
<dbReference type="Proteomes" id="UP001589611">
    <property type="component" value="Unassembled WGS sequence"/>
</dbReference>
<dbReference type="PANTHER" id="PTHR34846">
    <property type="entry name" value="4-CARBOXYMUCONOLACTONE DECARBOXYLASE FAMILY PROTEIN (AFU_ORTHOLOGUE AFUA_6G11590)"/>
    <property type="match status" value="1"/>
</dbReference>
<organism evidence="2 3">
    <name type="scientific">Microbacterium terregens</name>
    <dbReference type="NCBI Taxonomy" id="69363"/>
    <lineage>
        <taxon>Bacteria</taxon>
        <taxon>Bacillati</taxon>
        <taxon>Actinomycetota</taxon>
        <taxon>Actinomycetes</taxon>
        <taxon>Micrococcales</taxon>
        <taxon>Microbacteriaceae</taxon>
        <taxon>Microbacterium</taxon>
    </lineage>
</organism>
<dbReference type="RefSeq" id="WP_378721794.1">
    <property type="nucleotide sequence ID" value="NZ_JBHMBE010000007.1"/>
</dbReference>
<dbReference type="PANTHER" id="PTHR34846:SF11">
    <property type="entry name" value="4-CARBOXYMUCONOLACTONE DECARBOXYLASE FAMILY PROTEIN (AFU_ORTHOLOGUE AFUA_6G11590)"/>
    <property type="match status" value="1"/>
</dbReference>
<dbReference type="EMBL" id="JBHMBE010000007">
    <property type="protein sequence ID" value="MFB9647184.1"/>
    <property type="molecule type" value="Genomic_DNA"/>
</dbReference>
<dbReference type="SUPFAM" id="SSF69118">
    <property type="entry name" value="AhpD-like"/>
    <property type="match status" value="1"/>
</dbReference>
<dbReference type="Gene3D" id="1.20.1290.10">
    <property type="entry name" value="AhpD-like"/>
    <property type="match status" value="1"/>
</dbReference>
<sequence>MVAEDGQLLGPPAAWMLSPPVGIGLERAGFALRFALALPDRWREIVILMVAAHEDSAFERFAHRQGARAAGVTDAEIGQIQAGTFTPAGAVEAVLVQATTSLLRRAGLNAKEWSAAESALGHRAIFEVVTLVGWYRLMALQLRVFRLEPPTADAIHSET</sequence>